<organism evidence="3 4">
    <name type="scientific">Labeo rohita</name>
    <name type="common">Indian major carp</name>
    <name type="synonym">Cyprinus rohita</name>
    <dbReference type="NCBI Taxonomy" id="84645"/>
    <lineage>
        <taxon>Eukaryota</taxon>
        <taxon>Metazoa</taxon>
        <taxon>Chordata</taxon>
        <taxon>Craniata</taxon>
        <taxon>Vertebrata</taxon>
        <taxon>Euteleostomi</taxon>
        <taxon>Actinopterygii</taxon>
        <taxon>Neopterygii</taxon>
        <taxon>Teleostei</taxon>
        <taxon>Ostariophysi</taxon>
        <taxon>Cypriniformes</taxon>
        <taxon>Cyprinidae</taxon>
        <taxon>Labeoninae</taxon>
        <taxon>Labeonini</taxon>
        <taxon>Labeo</taxon>
    </lineage>
</organism>
<dbReference type="EMBL" id="QBIY01008933">
    <property type="protein sequence ID" value="RXN36196.1"/>
    <property type="molecule type" value="Genomic_DNA"/>
</dbReference>
<keyword evidence="4" id="KW-1185">Reference proteome</keyword>
<evidence type="ECO:0000313" key="4">
    <source>
        <dbReference type="Proteomes" id="UP000290572"/>
    </source>
</evidence>
<dbReference type="Proteomes" id="UP000290572">
    <property type="component" value="Unassembled WGS sequence"/>
</dbReference>
<dbReference type="EMBL" id="QBIY01013287">
    <property type="protein sequence ID" value="RXN09338.1"/>
    <property type="molecule type" value="Genomic_DNA"/>
</dbReference>
<name>A0A498NWY2_LABRO</name>
<evidence type="ECO:0000256" key="1">
    <source>
        <dbReference type="SAM" id="MobiDB-lite"/>
    </source>
</evidence>
<evidence type="ECO:0000313" key="3">
    <source>
        <dbReference type="EMBL" id="RXN36196.1"/>
    </source>
</evidence>
<accession>A0A498NWY2</accession>
<feature type="region of interest" description="Disordered" evidence="1">
    <location>
        <begin position="1"/>
        <end position="28"/>
    </location>
</feature>
<dbReference type="AlphaFoldDB" id="A0A498NWY2"/>
<reference evidence="3 4" key="1">
    <citation type="submission" date="2018-03" db="EMBL/GenBank/DDBJ databases">
        <title>Draft genome sequence of Rohu Carp (Labeo rohita).</title>
        <authorList>
            <person name="Das P."/>
            <person name="Kushwaha B."/>
            <person name="Joshi C.G."/>
            <person name="Kumar D."/>
            <person name="Nagpure N.S."/>
            <person name="Sahoo L."/>
            <person name="Das S.P."/>
            <person name="Bit A."/>
            <person name="Patnaik S."/>
            <person name="Meher P.K."/>
            <person name="Jayasankar P."/>
            <person name="Koringa P.G."/>
            <person name="Patel N.V."/>
            <person name="Hinsu A.T."/>
            <person name="Kumar R."/>
            <person name="Pandey M."/>
            <person name="Agarwal S."/>
            <person name="Srivastava S."/>
            <person name="Singh M."/>
            <person name="Iquebal M.A."/>
            <person name="Jaiswal S."/>
            <person name="Angadi U.B."/>
            <person name="Kumar N."/>
            <person name="Raza M."/>
            <person name="Shah T.M."/>
            <person name="Rai A."/>
            <person name="Jena J.K."/>
        </authorList>
    </citation>
    <scope>NUCLEOTIDE SEQUENCE [LARGE SCALE GENOMIC DNA]</scope>
    <source>
        <strain evidence="3">DASCIFA01</strain>
        <tissue evidence="3">Testis</tissue>
    </source>
</reference>
<comment type="caution">
    <text evidence="3">The sequence shown here is derived from an EMBL/GenBank/DDBJ whole genome shotgun (WGS) entry which is preliminary data.</text>
</comment>
<sequence>MRDRMKGTPGIASRKRPDLSGTSQRGWLNKERVRPRVRSIILKRLSPTRGSSANAPASLINLIPTIRCPVTTLAAEKWAA</sequence>
<protein>
    <submittedName>
        <fullName evidence="3">Uncharacterized protein</fullName>
    </submittedName>
</protein>
<evidence type="ECO:0000313" key="2">
    <source>
        <dbReference type="EMBL" id="RXN09338.1"/>
    </source>
</evidence>
<gene>
    <name evidence="3" type="ORF">ROHU_003153</name>
    <name evidence="2" type="ORF">ROHU_011159</name>
</gene>
<proteinExistence type="predicted"/>